<evidence type="ECO:0000256" key="3">
    <source>
        <dbReference type="RuleBase" id="RU361235"/>
    </source>
</evidence>
<name>A0ABM0JPZ9_APLCA</name>
<keyword evidence="5" id="KW-1185">Reference proteome</keyword>
<evidence type="ECO:0000256" key="2">
    <source>
        <dbReference type="ARBA" id="ARBA00022801"/>
    </source>
</evidence>
<sequence length="575" mass="63474">MAAIWLLQVLFTSALGASCLHRGQRAADDGFLMVNTSYGTLRGKVDSTPSVPVAKFLGIPYAKPPTGPLRFKAPVSPDSWDGVRDALTFGDECLQKLSPNFPFRAGDMPPKRSEDCLSLNVYSPTQRNVQDLLPVMVWIHGGGYYYGAGSWYDVTDLATKGVVLVTINYRLNIFGFLSTEDDTMPGNYGMLDQIAALKWIKDNIASFGGDPNLVTIIGQSAGSASASLLTLSPLAKGLFKRAIMESGVSLTTWAFIYPGNRLSHRMASRLVGQAAQCGDLDNSTTFFSCLQKVDANKLLNISLDLANILEPRQKVFAPRVETTFGFMPEFPATLLSRGQINHVDTLRGFNSDDMGIYDPRFLKNPPIPVTAEVAKHVIVRQMTQFTKLDQGKLLKVFQSKFLTNTSSSDVLQREALNAITTYTYVGPTIMELNYVVRSVTDKKHYLYQFNHRPSFSKLPQWMSAVHGQEIFYLFDVQQKRFTDTGNGPPDADDILVSQQIMERWTNFAKTGNPTSTVPTGGATWSQYSSATPNYLLINSDSESRLWAKPYVVDLSRKVLETFGGISPAPVDPIIG</sequence>
<organism evidence="5 6">
    <name type="scientific">Aplysia californica</name>
    <name type="common">California sea hare</name>
    <dbReference type="NCBI Taxonomy" id="6500"/>
    <lineage>
        <taxon>Eukaryota</taxon>
        <taxon>Metazoa</taxon>
        <taxon>Spiralia</taxon>
        <taxon>Lophotrochozoa</taxon>
        <taxon>Mollusca</taxon>
        <taxon>Gastropoda</taxon>
        <taxon>Heterobranchia</taxon>
        <taxon>Euthyneura</taxon>
        <taxon>Tectipleura</taxon>
        <taxon>Aplysiida</taxon>
        <taxon>Aplysioidea</taxon>
        <taxon>Aplysiidae</taxon>
        <taxon>Aplysia</taxon>
    </lineage>
</organism>
<dbReference type="Pfam" id="PF00135">
    <property type="entry name" value="COesterase"/>
    <property type="match status" value="1"/>
</dbReference>
<accession>A0ABM0JPZ9</accession>
<protein>
    <recommendedName>
        <fullName evidence="3">Carboxylic ester hydrolase</fullName>
        <ecNumber evidence="3">3.1.1.-</ecNumber>
    </recommendedName>
</protein>
<dbReference type="GeneID" id="101856735"/>
<gene>
    <name evidence="6" type="primary">LOC101856735</name>
</gene>
<evidence type="ECO:0000259" key="4">
    <source>
        <dbReference type="Pfam" id="PF00135"/>
    </source>
</evidence>
<evidence type="ECO:0000313" key="5">
    <source>
        <dbReference type="Proteomes" id="UP000694888"/>
    </source>
</evidence>
<dbReference type="Proteomes" id="UP000694888">
    <property type="component" value="Unplaced"/>
</dbReference>
<dbReference type="EC" id="3.1.1.-" evidence="3"/>
<evidence type="ECO:0000256" key="1">
    <source>
        <dbReference type="ARBA" id="ARBA00005964"/>
    </source>
</evidence>
<feature type="signal peptide" evidence="3">
    <location>
        <begin position="1"/>
        <end position="16"/>
    </location>
</feature>
<keyword evidence="3" id="KW-0732">Signal</keyword>
<dbReference type="InterPro" id="IPR019826">
    <property type="entry name" value="Carboxylesterase_B_AS"/>
</dbReference>
<dbReference type="SUPFAM" id="SSF53474">
    <property type="entry name" value="alpha/beta-Hydrolases"/>
    <property type="match status" value="1"/>
</dbReference>
<dbReference type="InterPro" id="IPR029058">
    <property type="entry name" value="AB_hydrolase_fold"/>
</dbReference>
<dbReference type="PROSITE" id="PS00122">
    <property type="entry name" value="CARBOXYLESTERASE_B_1"/>
    <property type="match status" value="1"/>
</dbReference>
<feature type="chain" id="PRO_5044977952" description="Carboxylic ester hydrolase" evidence="3">
    <location>
        <begin position="17"/>
        <end position="575"/>
    </location>
</feature>
<dbReference type="PANTHER" id="PTHR43903">
    <property type="entry name" value="NEUROLIGIN"/>
    <property type="match status" value="1"/>
</dbReference>
<feature type="domain" description="Carboxylesterase type B" evidence="4">
    <location>
        <begin position="33"/>
        <end position="542"/>
    </location>
</feature>
<dbReference type="Gene3D" id="3.40.50.1820">
    <property type="entry name" value="alpha/beta hydrolase"/>
    <property type="match status" value="1"/>
</dbReference>
<comment type="similarity">
    <text evidence="1 3">Belongs to the type-B carboxylesterase/lipase family.</text>
</comment>
<dbReference type="InterPro" id="IPR051093">
    <property type="entry name" value="Neuroligin/BSAL"/>
</dbReference>
<reference evidence="6" key="1">
    <citation type="submission" date="2025-08" db="UniProtKB">
        <authorList>
            <consortium name="RefSeq"/>
        </authorList>
    </citation>
    <scope>IDENTIFICATION</scope>
</reference>
<proteinExistence type="inferred from homology"/>
<keyword evidence="2 3" id="KW-0378">Hydrolase</keyword>
<dbReference type="RefSeq" id="XP_005098831.1">
    <property type="nucleotide sequence ID" value="XM_005098774.3"/>
</dbReference>
<dbReference type="InterPro" id="IPR002018">
    <property type="entry name" value="CarbesteraseB"/>
</dbReference>
<evidence type="ECO:0000313" key="6">
    <source>
        <dbReference type="RefSeq" id="XP_005098831.1"/>
    </source>
</evidence>